<evidence type="ECO:0000313" key="4">
    <source>
        <dbReference type="EMBL" id="RST86503.1"/>
    </source>
</evidence>
<feature type="compositionally biased region" description="Low complexity" evidence="2">
    <location>
        <begin position="235"/>
        <end position="254"/>
    </location>
</feature>
<comment type="similarity">
    <text evidence="1">Belongs to the E.coli NlpD/Haemophilus LppB family.</text>
</comment>
<dbReference type="Gene3D" id="3.10.350.10">
    <property type="entry name" value="LysM domain"/>
    <property type="match status" value="2"/>
</dbReference>
<feature type="region of interest" description="Disordered" evidence="2">
    <location>
        <begin position="350"/>
        <end position="374"/>
    </location>
</feature>
<organism evidence="4 5">
    <name type="scientific">Aquibium carbonis</name>
    <dbReference type="NCBI Taxonomy" id="2495581"/>
    <lineage>
        <taxon>Bacteria</taxon>
        <taxon>Pseudomonadati</taxon>
        <taxon>Pseudomonadota</taxon>
        <taxon>Alphaproteobacteria</taxon>
        <taxon>Hyphomicrobiales</taxon>
        <taxon>Phyllobacteriaceae</taxon>
        <taxon>Aquibium</taxon>
    </lineage>
</organism>
<protein>
    <submittedName>
        <fullName evidence="4">LysM peptidoglycan-binding domain-containing protein</fullName>
    </submittedName>
</protein>
<dbReference type="EMBL" id="RWKW01000035">
    <property type="protein sequence ID" value="RST86503.1"/>
    <property type="molecule type" value="Genomic_DNA"/>
</dbReference>
<dbReference type="InterPro" id="IPR036779">
    <property type="entry name" value="LysM_dom_sf"/>
</dbReference>
<feature type="compositionally biased region" description="Polar residues" evidence="2">
    <location>
        <begin position="264"/>
        <end position="277"/>
    </location>
</feature>
<dbReference type="InterPro" id="IPR018392">
    <property type="entry name" value="LysM"/>
</dbReference>
<dbReference type="CDD" id="cd12797">
    <property type="entry name" value="M23_peptidase"/>
    <property type="match status" value="1"/>
</dbReference>
<evidence type="ECO:0000313" key="5">
    <source>
        <dbReference type="Proteomes" id="UP000278398"/>
    </source>
</evidence>
<accession>A0A429YYL0</accession>
<feature type="domain" description="LysM" evidence="3">
    <location>
        <begin position="283"/>
        <end position="326"/>
    </location>
</feature>
<dbReference type="CDD" id="cd00118">
    <property type="entry name" value="LysM"/>
    <property type="match status" value="2"/>
</dbReference>
<dbReference type="PANTHER" id="PTHR21666">
    <property type="entry name" value="PEPTIDASE-RELATED"/>
    <property type="match status" value="1"/>
</dbReference>
<dbReference type="Gene3D" id="2.70.70.10">
    <property type="entry name" value="Glucose Permease (Domain IIA)"/>
    <property type="match status" value="1"/>
</dbReference>
<dbReference type="PANTHER" id="PTHR21666:SF263">
    <property type="entry name" value="MUREIN HYDROLASE ACTIVATOR NLPD"/>
    <property type="match status" value="1"/>
</dbReference>
<reference evidence="4 5" key="1">
    <citation type="submission" date="2018-12" db="EMBL/GenBank/DDBJ databases">
        <title>Mesorhizobium carbonis sp. nov., isolated from coal mine water.</title>
        <authorList>
            <person name="Xin W."/>
            <person name="Xu Z."/>
            <person name="Xiang F."/>
            <person name="Zhang J."/>
            <person name="Xi L."/>
            <person name="Liu J."/>
        </authorList>
    </citation>
    <scope>NUCLEOTIDE SEQUENCE [LARGE SCALE GENOMIC DNA]</scope>
    <source>
        <strain evidence="4 5">B2.3</strain>
    </source>
</reference>
<dbReference type="InterPro" id="IPR050570">
    <property type="entry name" value="Cell_wall_metabolism_enzyme"/>
</dbReference>
<sequence length="521" mass="53526">MQMRVLGANGRGFYRLAAVLAATTFLAGCSSGVTRFNESIFTDDLMTGSTANQRSIIKNNAQQPFPGDNRVAAAPPPASGQYGNANERYAASAPSGGIQRSSLPPMAAGQSAPMQPAPVEMARATAPVQVDRTVTNTTVPVSAAASAAQDGWSKVGGTVVSVRQGETLYNMSKRFGVPVKEILKANDMASANDLAAGQKVIIPTYVYSRQAPVSAPDNDPRVLAASSTRGLQNDAPNAPRPASAPSQAVAALPQAPRPNAPAANTLQAPSASTPRVATSNAGNVYTVVSGDTLNAVARKTGTTTAQLKAANGLGDGYLRIGQKLTIPGGGGTTTVAATTAPAAAPAIDPIKTSSANQPAPKAAAPSPVTAYTPPSKDEKVIKEAVTQTAAIAPQATGVGKMRWPVRGRVIESYGRTSGGRVNDGIDIAVPEGTSVKAAENGVVIYAGDGLKEFGNTVLVRHEDGLVSVYGHASELTVKRGDKVRRGQEIARSGMSGSADTPKLHFEVRKDSAPVDPVKYLE</sequence>
<dbReference type="InterPro" id="IPR016047">
    <property type="entry name" value="M23ase_b-sheet_dom"/>
</dbReference>
<dbReference type="Proteomes" id="UP000278398">
    <property type="component" value="Unassembled WGS sequence"/>
</dbReference>
<feature type="domain" description="LysM" evidence="3">
    <location>
        <begin position="158"/>
        <end position="202"/>
    </location>
</feature>
<dbReference type="PROSITE" id="PS51257">
    <property type="entry name" value="PROKAR_LIPOPROTEIN"/>
    <property type="match status" value="1"/>
</dbReference>
<keyword evidence="5" id="KW-1185">Reference proteome</keyword>
<comment type="caution">
    <text evidence="4">The sequence shown here is derived from an EMBL/GenBank/DDBJ whole genome shotgun (WGS) entry which is preliminary data.</text>
</comment>
<proteinExistence type="inferred from homology"/>
<gene>
    <name evidence="4" type="ORF">EJC49_11015</name>
</gene>
<dbReference type="InterPro" id="IPR011055">
    <property type="entry name" value="Dup_hybrid_motif"/>
</dbReference>
<dbReference type="Pfam" id="PF01551">
    <property type="entry name" value="Peptidase_M23"/>
    <property type="match status" value="1"/>
</dbReference>
<dbReference type="SUPFAM" id="SSF51261">
    <property type="entry name" value="Duplicated hybrid motif"/>
    <property type="match status" value="1"/>
</dbReference>
<feature type="region of interest" description="Disordered" evidence="2">
    <location>
        <begin position="60"/>
        <end position="116"/>
    </location>
</feature>
<dbReference type="PROSITE" id="PS51782">
    <property type="entry name" value="LYSM"/>
    <property type="match status" value="2"/>
</dbReference>
<name>A0A429YYL0_9HYPH</name>
<dbReference type="SUPFAM" id="SSF54106">
    <property type="entry name" value="LysM domain"/>
    <property type="match status" value="2"/>
</dbReference>
<dbReference type="Pfam" id="PF01476">
    <property type="entry name" value="LysM"/>
    <property type="match status" value="2"/>
</dbReference>
<feature type="region of interest" description="Disordered" evidence="2">
    <location>
        <begin position="211"/>
        <end position="277"/>
    </location>
</feature>
<evidence type="ECO:0000256" key="1">
    <source>
        <dbReference type="ARBA" id="ARBA00038420"/>
    </source>
</evidence>
<dbReference type="AlphaFoldDB" id="A0A429YYL0"/>
<dbReference type="GO" id="GO:0004222">
    <property type="term" value="F:metalloendopeptidase activity"/>
    <property type="evidence" value="ECO:0007669"/>
    <property type="project" value="TreeGrafter"/>
</dbReference>
<evidence type="ECO:0000256" key="2">
    <source>
        <dbReference type="SAM" id="MobiDB-lite"/>
    </source>
</evidence>
<dbReference type="OrthoDB" id="9795421at2"/>
<dbReference type="SMART" id="SM00257">
    <property type="entry name" value="LysM"/>
    <property type="match status" value="2"/>
</dbReference>
<evidence type="ECO:0000259" key="3">
    <source>
        <dbReference type="PROSITE" id="PS51782"/>
    </source>
</evidence>